<dbReference type="AlphaFoldDB" id="A0A285PDT4"/>
<dbReference type="InterPro" id="IPR023198">
    <property type="entry name" value="PGP-like_dom2"/>
</dbReference>
<dbReference type="RefSeq" id="WP_097154233.1">
    <property type="nucleotide sequence ID" value="NZ_OBEL01000003.1"/>
</dbReference>
<organism evidence="1 2">
    <name type="scientific">Cohaesibacter gelatinilyticus</name>
    <dbReference type="NCBI Taxonomy" id="372072"/>
    <lineage>
        <taxon>Bacteria</taxon>
        <taxon>Pseudomonadati</taxon>
        <taxon>Pseudomonadota</taxon>
        <taxon>Alphaproteobacteria</taxon>
        <taxon>Hyphomicrobiales</taxon>
        <taxon>Cohaesibacteraceae</taxon>
    </lineage>
</organism>
<dbReference type="InterPro" id="IPR041492">
    <property type="entry name" value="HAD_2"/>
</dbReference>
<dbReference type="FunFam" id="3.40.50.1000:FF:000022">
    <property type="entry name" value="Phosphoglycolate phosphatase"/>
    <property type="match status" value="1"/>
</dbReference>
<gene>
    <name evidence="1" type="ORF">SAMN06265368_2958</name>
</gene>
<name>A0A285PDT4_9HYPH</name>
<accession>A0A285PDT4</accession>
<dbReference type="SUPFAM" id="SSF56784">
    <property type="entry name" value="HAD-like"/>
    <property type="match status" value="1"/>
</dbReference>
<evidence type="ECO:0000313" key="1">
    <source>
        <dbReference type="EMBL" id="SNZ19862.1"/>
    </source>
</evidence>
<dbReference type="InterPro" id="IPR036412">
    <property type="entry name" value="HAD-like_sf"/>
</dbReference>
<dbReference type="PANTHER" id="PTHR43434">
    <property type="entry name" value="PHOSPHOGLYCOLATE PHOSPHATASE"/>
    <property type="match status" value="1"/>
</dbReference>
<evidence type="ECO:0000313" key="2">
    <source>
        <dbReference type="Proteomes" id="UP000219439"/>
    </source>
</evidence>
<dbReference type="Gene3D" id="1.10.150.240">
    <property type="entry name" value="Putative phosphatase, domain 2"/>
    <property type="match status" value="1"/>
</dbReference>
<dbReference type="Proteomes" id="UP000219439">
    <property type="component" value="Unassembled WGS sequence"/>
</dbReference>
<dbReference type="Gene3D" id="3.40.50.1000">
    <property type="entry name" value="HAD superfamily/HAD-like"/>
    <property type="match status" value="1"/>
</dbReference>
<sequence>MVKHIFFDLDGTLTDPKPGIVGSIRYALDKLGITEQPDDLDWCIGPPLQESFAKLVPDTDPDEAIALYRERFSDVGLYENRVFDGTQEMLHIVKDCGGELYVATSKPHIFAKRILDHFGLSHFFSHIFGAEMDGTRSNKAELLAYALEKSGADPHSSLMIGDRKHDIVGAHANGIASAGVLWGYGSRCELQEAGAQCILSNVRHLGMLARRGAISAE</sequence>
<proteinExistence type="predicted"/>
<dbReference type="InterPro" id="IPR023214">
    <property type="entry name" value="HAD_sf"/>
</dbReference>
<dbReference type="PANTHER" id="PTHR43434:SF20">
    <property type="entry name" value="5'-NUCLEOTIDASE"/>
    <property type="match status" value="1"/>
</dbReference>
<dbReference type="Pfam" id="PF13419">
    <property type="entry name" value="HAD_2"/>
    <property type="match status" value="1"/>
</dbReference>
<protein>
    <submittedName>
        <fullName evidence="1">Phosphoglycolate phosphatase</fullName>
    </submittedName>
</protein>
<dbReference type="GO" id="GO:0016791">
    <property type="term" value="F:phosphatase activity"/>
    <property type="evidence" value="ECO:0007669"/>
    <property type="project" value="UniProtKB-ARBA"/>
</dbReference>
<keyword evidence="2" id="KW-1185">Reference proteome</keyword>
<dbReference type="OrthoDB" id="9782449at2"/>
<dbReference type="GO" id="GO:0005829">
    <property type="term" value="C:cytosol"/>
    <property type="evidence" value="ECO:0007669"/>
    <property type="project" value="TreeGrafter"/>
</dbReference>
<dbReference type="EMBL" id="OBEL01000003">
    <property type="protein sequence ID" value="SNZ19862.1"/>
    <property type="molecule type" value="Genomic_DNA"/>
</dbReference>
<dbReference type="CDD" id="cd04302">
    <property type="entry name" value="HAD_5NT"/>
    <property type="match status" value="1"/>
</dbReference>
<dbReference type="GO" id="GO:0004713">
    <property type="term" value="F:protein tyrosine kinase activity"/>
    <property type="evidence" value="ECO:0007669"/>
    <property type="project" value="TreeGrafter"/>
</dbReference>
<reference evidence="1 2" key="1">
    <citation type="submission" date="2017-09" db="EMBL/GenBank/DDBJ databases">
        <authorList>
            <person name="Ehlers B."/>
            <person name="Leendertz F.H."/>
        </authorList>
    </citation>
    <scope>NUCLEOTIDE SEQUENCE [LARGE SCALE GENOMIC DNA]</scope>
    <source>
        <strain evidence="1 2">DSM 18289</strain>
    </source>
</reference>
<dbReference type="InterPro" id="IPR050155">
    <property type="entry name" value="HAD-like_hydrolase_sf"/>
</dbReference>